<dbReference type="InterPro" id="IPR016093">
    <property type="entry name" value="MIR_motif"/>
</dbReference>
<keyword evidence="1" id="KW-0677">Repeat</keyword>
<comment type="caution">
    <text evidence="3">The sequence shown here is derived from an EMBL/GenBank/DDBJ whole genome shotgun (WGS) entry which is preliminary data.</text>
</comment>
<keyword evidence="4" id="KW-1185">Reference proteome</keyword>
<dbReference type="SMART" id="SM00472">
    <property type="entry name" value="MIR"/>
    <property type="match status" value="1"/>
</dbReference>
<dbReference type="InterPro" id="IPR036300">
    <property type="entry name" value="MIR_dom_sf"/>
</dbReference>
<name>A0A8T2JL47_9PIPI</name>
<dbReference type="PANTHER" id="PTHR10050:SF51">
    <property type="entry name" value="PROTEIN O-MANNOSYL-TRANSFERASE 1"/>
    <property type="match status" value="1"/>
</dbReference>
<accession>A0A8T2JL47</accession>
<dbReference type="Proteomes" id="UP000812440">
    <property type="component" value="Chromosome 8_10"/>
</dbReference>
<dbReference type="SUPFAM" id="SSF82109">
    <property type="entry name" value="MIR domain"/>
    <property type="match status" value="1"/>
</dbReference>
<feature type="domain" description="MIR" evidence="2">
    <location>
        <begin position="21"/>
        <end position="84"/>
    </location>
</feature>
<dbReference type="Gene3D" id="2.80.10.50">
    <property type="match status" value="1"/>
</dbReference>
<dbReference type="GO" id="GO:0004169">
    <property type="term" value="F:dolichyl-phosphate-mannose-protein mannosyltransferase activity"/>
    <property type="evidence" value="ECO:0007669"/>
    <property type="project" value="TreeGrafter"/>
</dbReference>
<protein>
    <recommendedName>
        <fullName evidence="2">MIR domain-containing protein</fullName>
    </recommendedName>
</protein>
<dbReference type="PROSITE" id="PS50919">
    <property type="entry name" value="MIR"/>
    <property type="match status" value="1"/>
</dbReference>
<gene>
    <name evidence="3" type="ORF">GDO86_013746</name>
</gene>
<dbReference type="EMBL" id="JAACNH010000003">
    <property type="protein sequence ID" value="KAG8445985.1"/>
    <property type="molecule type" value="Genomic_DNA"/>
</dbReference>
<dbReference type="Pfam" id="PF02815">
    <property type="entry name" value="MIR"/>
    <property type="match status" value="1"/>
</dbReference>
<organism evidence="3 4">
    <name type="scientific">Hymenochirus boettgeri</name>
    <name type="common">Congo dwarf clawed frog</name>
    <dbReference type="NCBI Taxonomy" id="247094"/>
    <lineage>
        <taxon>Eukaryota</taxon>
        <taxon>Metazoa</taxon>
        <taxon>Chordata</taxon>
        <taxon>Craniata</taxon>
        <taxon>Vertebrata</taxon>
        <taxon>Euteleostomi</taxon>
        <taxon>Amphibia</taxon>
        <taxon>Batrachia</taxon>
        <taxon>Anura</taxon>
        <taxon>Pipoidea</taxon>
        <taxon>Pipidae</taxon>
        <taxon>Pipinae</taxon>
        <taxon>Hymenochirus</taxon>
    </lineage>
</organism>
<dbReference type="PANTHER" id="PTHR10050">
    <property type="entry name" value="DOLICHYL-PHOSPHATE-MANNOSE--PROTEIN MANNOSYLTRANSFERASE"/>
    <property type="match status" value="1"/>
</dbReference>
<evidence type="ECO:0000313" key="3">
    <source>
        <dbReference type="EMBL" id="KAG8445985.1"/>
    </source>
</evidence>
<evidence type="ECO:0000313" key="4">
    <source>
        <dbReference type="Proteomes" id="UP000812440"/>
    </source>
</evidence>
<dbReference type="OrthoDB" id="292747at2759"/>
<dbReference type="AlphaFoldDB" id="A0A8T2JL47"/>
<reference evidence="3" key="1">
    <citation type="thesis" date="2020" institute="ProQuest LLC" country="789 East Eisenhower Parkway, Ann Arbor, MI, USA">
        <title>Comparative Genomics and Chromosome Evolution.</title>
        <authorList>
            <person name="Mudd A.B."/>
        </authorList>
    </citation>
    <scope>NUCLEOTIDE SEQUENCE</scope>
    <source>
        <strain evidence="3">Female2</strain>
        <tissue evidence="3">Blood</tissue>
    </source>
</reference>
<proteinExistence type="predicted"/>
<evidence type="ECO:0000256" key="1">
    <source>
        <dbReference type="ARBA" id="ARBA00022737"/>
    </source>
</evidence>
<evidence type="ECO:0000259" key="2">
    <source>
        <dbReference type="PROSITE" id="PS50919"/>
    </source>
</evidence>
<sequence>MSSAFQASLEGGLSRITQGQPLEVAFGSQITLRNTLGKPVPCWLHSHKHTYPIRYEEGRGSSHQQQVTCYPYKDVNNWWIVKDPSRQEMAVDSPPRPVRHGDVIQLLHGMTARFLNT</sequence>
<dbReference type="InterPro" id="IPR027005">
    <property type="entry name" value="PMT-like"/>
</dbReference>
<dbReference type="GO" id="GO:0005783">
    <property type="term" value="C:endoplasmic reticulum"/>
    <property type="evidence" value="ECO:0007669"/>
    <property type="project" value="TreeGrafter"/>
</dbReference>